<protein>
    <recommendedName>
        <fullName evidence="9">DNA-directed RNA polymerase</fullName>
    </recommendedName>
</protein>
<keyword evidence="2" id="KW-0479">Metal-binding</keyword>
<evidence type="ECO:0000256" key="4">
    <source>
        <dbReference type="ARBA" id="ARBA00022842"/>
    </source>
</evidence>
<gene>
    <name evidence="7" type="ORF">BDV95DRAFT_218296</name>
</gene>
<evidence type="ECO:0000313" key="7">
    <source>
        <dbReference type="EMBL" id="KAF2876169.1"/>
    </source>
</evidence>
<feature type="region of interest" description="Disordered" evidence="6">
    <location>
        <begin position="1"/>
        <end position="21"/>
    </location>
</feature>
<organism evidence="7 8">
    <name type="scientific">Massariosphaeria phaeospora</name>
    <dbReference type="NCBI Taxonomy" id="100035"/>
    <lineage>
        <taxon>Eukaryota</taxon>
        <taxon>Fungi</taxon>
        <taxon>Dikarya</taxon>
        <taxon>Ascomycota</taxon>
        <taxon>Pezizomycotina</taxon>
        <taxon>Dothideomycetes</taxon>
        <taxon>Pleosporomycetidae</taxon>
        <taxon>Pleosporales</taxon>
        <taxon>Pleosporales incertae sedis</taxon>
        <taxon>Massariosphaeria</taxon>
    </lineage>
</organism>
<evidence type="ECO:0000256" key="3">
    <source>
        <dbReference type="ARBA" id="ARBA00022833"/>
    </source>
</evidence>
<dbReference type="EMBL" id="JAADJZ010000003">
    <property type="protein sequence ID" value="KAF2876169.1"/>
    <property type="molecule type" value="Genomic_DNA"/>
</dbReference>
<evidence type="ECO:0000256" key="1">
    <source>
        <dbReference type="ARBA" id="ARBA00004123"/>
    </source>
</evidence>
<evidence type="ECO:0000256" key="2">
    <source>
        <dbReference type="ARBA" id="ARBA00022723"/>
    </source>
</evidence>
<dbReference type="GO" id="GO:0005634">
    <property type="term" value="C:nucleus"/>
    <property type="evidence" value="ECO:0007669"/>
    <property type="project" value="UniProtKB-SubCell"/>
</dbReference>
<comment type="caution">
    <text evidence="7">The sequence shown here is derived from an EMBL/GenBank/DDBJ whole genome shotgun (WGS) entry which is preliminary data.</text>
</comment>
<keyword evidence="4" id="KW-0460">Magnesium</keyword>
<dbReference type="SUPFAM" id="SSF64484">
    <property type="entry name" value="beta and beta-prime subunits of DNA dependent RNA-polymerase"/>
    <property type="match status" value="1"/>
</dbReference>
<keyword evidence="3" id="KW-0862">Zinc</keyword>
<evidence type="ECO:0000313" key="8">
    <source>
        <dbReference type="Proteomes" id="UP000481861"/>
    </source>
</evidence>
<name>A0A7C8ICJ7_9PLEO</name>
<comment type="subcellular location">
    <subcellularLocation>
        <location evidence="1">Nucleus</location>
    </subcellularLocation>
</comment>
<dbReference type="AlphaFoldDB" id="A0A7C8ICJ7"/>
<evidence type="ECO:0000256" key="5">
    <source>
        <dbReference type="ARBA" id="ARBA00023242"/>
    </source>
</evidence>
<reference evidence="7 8" key="1">
    <citation type="submission" date="2020-01" db="EMBL/GenBank/DDBJ databases">
        <authorList>
            <consortium name="DOE Joint Genome Institute"/>
            <person name="Haridas S."/>
            <person name="Albert R."/>
            <person name="Binder M."/>
            <person name="Bloem J."/>
            <person name="Labutti K."/>
            <person name="Salamov A."/>
            <person name="Andreopoulos B."/>
            <person name="Baker S.E."/>
            <person name="Barry K."/>
            <person name="Bills G."/>
            <person name="Bluhm B.H."/>
            <person name="Cannon C."/>
            <person name="Castanera R."/>
            <person name="Culley D.E."/>
            <person name="Daum C."/>
            <person name="Ezra D."/>
            <person name="Gonzalez J.B."/>
            <person name="Henrissat B."/>
            <person name="Kuo A."/>
            <person name="Liang C."/>
            <person name="Lipzen A."/>
            <person name="Lutzoni F."/>
            <person name="Magnuson J."/>
            <person name="Mondo S."/>
            <person name="Nolan M."/>
            <person name="Ohm R."/>
            <person name="Pangilinan J."/>
            <person name="Park H.-J.H."/>
            <person name="Ramirez L."/>
            <person name="Alfaro M."/>
            <person name="Sun H."/>
            <person name="Tritt A."/>
            <person name="Yoshinaga Y."/>
            <person name="Zwiers L.-H.L."/>
            <person name="Turgeon B.G."/>
            <person name="Goodwin S.B."/>
            <person name="Spatafora J.W."/>
            <person name="Crous P.W."/>
            <person name="Grigoriev I.V."/>
        </authorList>
    </citation>
    <scope>NUCLEOTIDE SEQUENCE [LARGE SCALE GENOMIC DNA]</scope>
    <source>
        <strain evidence="7 8">CBS 611.86</strain>
    </source>
</reference>
<dbReference type="FunFam" id="1.10.150.390:FF:000001">
    <property type="entry name" value="DNA-directed RNA polymerase subunit"/>
    <property type="match status" value="1"/>
</dbReference>
<dbReference type="GO" id="GO:0046872">
    <property type="term" value="F:metal ion binding"/>
    <property type="evidence" value="ECO:0007669"/>
    <property type="project" value="UniProtKB-KW"/>
</dbReference>
<dbReference type="Gene3D" id="1.10.150.390">
    <property type="match status" value="1"/>
</dbReference>
<proteinExistence type="predicted"/>
<evidence type="ECO:0008006" key="9">
    <source>
        <dbReference type="Google" id="ProtNLM"/>
    </source>
</evidence>
<dbReference type="OrthoDB" id="2148928at2759"/>
<keyword evidence="5" id="KW-0539">Nucleus</keyword>
<sequence>MMKNKTKKTCSRRRSRMKSRLRMRLNSWTMPPQYLSASSLVAVQDVHGVERSSFEETVEILLEAAGFGELDDCRGVSENIMLGQTAPMGSPNVSITMDVKKLSFAAGGSPRPWQTVGRTPR</sequence>
<evidence type="ECO:0000256" key="6">
    <source>
        <dbReference type="SAM" id="MobiDB-lite"/>
    </source>
</evidence>
<dbReference type="Proteomes" id="UP000481861">
    <property type="component" value="Unassembled WGS sequence"/>
</dbReference>
<keyword evidence="8" id="KW-1185">Reference proteome</keyword>
<accession>A0A7C8ICJ7</accession>